<protein>
    <submittedName>
        <fullName evidence="10">Phosphatase PAP2 family protein</fullName>
    </submittedName>
</protein>
<dbReference type="PANTHER" id="PTHR14969">
    <property type="entry name" value="SPHINGOSINE-1-PHOSPHATE PHOSPHOHYDROLASE"/>
    <property type="match status" value="1"/>
</dbReference>
<evidence type="ECO:0000313" key="10">
    <source>
        <dbReference type="EMBL" id="NMH96392.1"/>
    </source>
</evidence>
<keyword evidence="6 8" id="KW-0472">Membrane</keyword>
<comment type="caution">
    <text evidence="10">The sequence shown here is derived from an EMBL/GenBank/DDBJ whole genome shotgun (WGS) entry which is preliminary data.</text>
</comment>
<dbReference type="InterPro" id="IPR036938">
    <property type="entry name" value="PAP2/HPO_sf"/>
</dbReference>
<keyword evidence="2" id="KW-1003">Cell membrane</keyword>
<evidence type="ECO:0000256" key="7">
    <source>
        <dbReference type="SAM" id="MobiDB-lite"/>
    </source>
</evidence>
<dbReference type="EMBL" id="JAAXLA010000004">
    <property type="protein sequence ID" value="NMH96392.1"/>
    <property type="molecule type" value="Genomic_DNA"/>
</dbReference>
<evidence type="ECO:0000256" key="3">
    <source>
        <dbReference type="ARBA" id="ARBA00022692"/>
    </source>
</evidence>
<feature type="transmembrane region" description="Helical" evidence="8">
    <location>
        <begin position="141"/>
        <end position="158"/>
    </location>
</feature>
<feature type="transmembrane region" description="Helical" evidence="8">
    <location>
        <begin position="31"/>
        <end position="54"/>
    </location>
</feature>
<evidence type="ECO:0000259" key="9">
    <source>
        <dbReference type="SMART" id="SM00014"/>
    </source>
</evidence>
<name>A0ABX1S651_9PSEU</name>
<evidence type="ECO:0000256" key="8">
    <source>
        <dbReference type="SAM" id="Phobius"/>
    </source>
</evidence>
<dbReference type="SUPFAM" id="SSF48317">
    <property type="entry name" value="Acid phosphatase/Vanadium-dependent haloperoxidase"/>
    <property type="match status" value="1"/>
</dbReference>
<evidence type="ECO:0000256" key="6">
    <source>
        <dbReference type="ARBA" id="ARBA00023136"/>
    </source>
</evidence>
<feature type="transmembrane region" description="Helical" evidence="8">
    <location>
        <begin position="164"/>
        <end position="185"/>
    </location>
</feature>
<feature type="transmembrane region" description="Helical" evidence="8">
    <location>
        <begin position="114"/>
        <end position="134"/>
    </location>
</feature>
<dbReference type="Proteomes" id="UP000820669">
    <property type="component" value="Unassembled WGS sequence"/>
</dbReference>
<keyword evidence="11" id="KW-1185">Reference proteome</keyword>
<keyword evidence="5 8" id="KW-1133">Transmembrane helix</keyword>
<feature type="compositionally biased region" description="Low complexity" evidence="7">
    <location>
        <begin position="219"/>
        <end position="231"/>
    </location>
</feature>
<gene>
    <name evidence="10" type="ORF">HF526_03510</name>
</gene>
<evidence type="ECO:0000256" key="4">
    <source>
        <dbReference type="ARBA" id="ARBA00022801"/>
    </source>
</evidence>
<evidence type="ECO:0000313" key="11">
    <source>
        <dbReference type="Proteomes" id="UP000820669"/>
    </source>
</evidence>
<feature type="domain" description="Phosphatidic acid phosphatase type 2/haloperoxidase" evidence="9">
    <location>
        <begin position="68"/>
        <end position="179"/>
    </location>
</feature>
<dbReference type="SMART" id="SM00014">
    <property type="entry name" value="acidPPc"/>
    <property type="match status" value="1"/>
</dbReference>
<comment type="subcellular location">
    <subcellularLocation>
        <location evidence="1">Cell membrane</location>
        <topology evidence="1">Multi-pass membrane protein</topology>
    </subcellularLocation>
</comment>
<proteinExistence type="predicted"/>
<keyword evidence="4" id="KW-0378">Hydrolase</keyword>
<evidence type="ECO:0000256" key="1">
    <source>
        <dbReference type="ARBA" id="ARBA00004651"/>
    </source>
</evidence>
<dbReference type="Pfam" id="PF01569">
    <property type="entry name" value="PAP2"/>
    <property type="match status" value="1"/>
</dbReference>
<keyword evidence="3 8" id="KW-0812">Transmembrane</keyword>
<feature type="region of interest" description="Disordered" evidence="7">
    <location>
        <begin position="219"/>
        <end position="238"/>
    </location>
</feature>
<dbReference type="Gene3D" id="1.20.144.10">
    <property type="entry name" value="Phosphatidic acid phosphatase type 2/haloperoxidase"/>
    <property type="match status" value="1"/>
</dbReference>
<reference evidence="10 11" key="1">
    <citation type="submission" date="2020-04" db="EMBL/GenBank/DDBJ databases">
        <authorList>
            <person name="Klaysubun C."/>
            <person name="Duangmal K."/>
            <person name="Lipun K."/>
        </authorList>
    </citation>
    <scope>NUCLEOTIDE SEQUENCE [LARGE SCALE GENOMIC DNA]</scope>
    <source>
        <strain evidence="10 11">K10HN5</strain>
    </source>
</reference>
<accession>A0ABX1S651</accession>
<feature type="transmembrane region" description="Helical" evidence="8">
    <location>
        <begin position="66"/>
        <end position="90"/>
    </location>
</feature>
<evidence type="ECO:0000256" key="2">
    <source>
        <dbReference type="ARBA" id="ARBA00022475"/>
    </source>
</evidence>
<sequence>MPGVSVQIASSGFPDSGWYLDVVRFAQDTPWLHPVAVVYTTAGFVLLALLLLAGGLHARRSSDSTAAAALAAPVGVLLALGAGAVVKAFVGEVRPCDTLHVTATVLPCDPPTDYAFPSNHSVVAAALAIALLVVHRRLGWTAVPFALLLGASRVYVGAHYPHDVVVGLLVGAACALAVGSAARTWGGPAVRRLRRGPLGRLLGPGPATAAAAEAGCTATSTTAPADTPADSLIGGSHG</sequence>
<dbReference type="InterPro" id="IPR000326">
    <property type="entry name" value="PAP2/HPO"/>
</dbReference>
<dbReference type="PANTHER" id="PTHR14969:SF62">
    <property type="entry name" value="DECAPRENYLPHOSPHORYL-5-PHOSPHORIBOSE PHOSPHATASE RV3807C-RELATED"/>
    <property type="match status" value="1"/>
</dbReference>
<evidence type="ECO:0000256" key="5">
    <source>
        <dbReference type="ARBA" id="ARBA00022989"/>
    </source>
</evidence>
<organism evidence="10 11">
    <name type="scientific">Pseudonocardia acidicola</name>
    <dbReference type="NCBI Taxonomy" id="2724939"/>
    <lineage>
        <taxon>Bacteria</taxon>
        <taxon>Bacillati</taxon>
        <taxon>Actinomycetota</taxon>
        <taxon>Actinomycetes</taxon>
        <taxon>Pseudonocardiales</taxon>
        <taxon>Pseudonocardiaceae</taxon>
        <taxon>Pseudonocardia</taxon>
    </lineage>
</organism>